<gene>
    <name evidence="2" type="ORF">R5A26_32225</name>
</gene>
<comment type="caution">
    <text evidence="2">The sequence shown here is derived from an EMBL/GenBank/DDBJ whole genome shotgun (WGS) entry which is preliminary data.</text>
</comment>
<dbReference type="Pfam" id="PF13385">
    <property type="entry name" value="Laminin_G_3"/>
    <property type="match status" value="1"/>
</dbReference>
<organism evidence="2 3">
    <name type="scientific">Streptomyces prunicolor</name>
    <dbReference type="NCBI Taxonomy" id="67348"/>
    <lineage>
        <taxon>Bacteria</taxon>
        <taxon>Bacillati</taxon>
        <taxon>Actinomycetota</taxon>
        <taxon>Actinomycetes</taxon>
        <taxon>Kitasatosporales</taxon>
        <taxon>Streptomycetaceae</taxon>
        <taxon>Streptomyces</taxon>
    </lineage>
</organism>
<dbReference type="SUPFAM" id="SSF49899">
    <property type="entry name" value="Concanavalin A-like lectins/glucanases"/>
    <property type="match status" value="1"/>
</dbReference>
<evidence type="ECO:0000256" key="1">
    <source>
        <dbReference type="SAM" id="MobiDB-lite"/>
    </source>
</evidence>
<name>A0ABU4FJ97_9ACTN</name>
<feature type="region of interest" description="Disordered" evidence="1">
    <location>
        <begin position="40"/>
        <end position="63"/>
    </location>
</feature>
<keyword evidence="3" id="KW-1185">Reference proteome</keyword>
<dbReference type="Gene3D" id="2.60.120.200">
    <property type="match status" value="1"/>
</dbReference>
<evidence type="ECO:0000313" key="3">
    <source>
        <dbReference type="Proteomes" id="UP001187346"/>
    </source>
</evidence>
<protein>
    <submittedName>
        <fullName evidence="2">LamG-like jellyroll fold domain-containing protein</fullName>
    </submittedName>
</protein>
<proteinExistence type="predicted"/>
<dbReference type="EMBL" id="JAWMAJ010000137">
    <property type="protein sequence ID" value="MDV7220619.1"/>
    <property type="molecule type" value="Genomic_DNA"/>
</dbReference>
<sequence>MALLAEMGWGGLIQAPATITWTDISTYVDTVTGVTITRGASDELSETQPGTASLRLDNQDGRFTPGNSASPYYPYVRRNAPIRISAAVMPTVSGSAPYPLAMLGDAFDDGRVNSTLWVTNTGGAGVETSEARLRITLAPGVDTNFTSSRQWKLQGSKLTAKLAAVPALNGSSNCAASMWVLAVTSGTRIGWRYDAGTGVLAAMSQVGSTDATPTNLTYSAIDHAWVRVRESSGTVYWETSGDGYAWTTRRTLATPAWVTTDTVAVDFPTTRTGGTSGYIEWALVGAEIRPRFYGVVNEFPVDWEGLSSHVTISCTDLFKRLNRLPTLRSMLTEEIANFLPDAYYPLTEPDDSTSAGDVSGNGLPSMAITQISTGGTLTMGTDTGPDATGDSTPTFTPSTATAGLYLAVDLGAAVQQALTNNEFSVEGWFKTTTTGRAILGLYSADLQCVQVVSLSASGALQIEWTASGSSTLTVTTVDGTSGLADGKWHHFQWTQSLSGSVSVDGVGVDASVPVTDGFDQRFLHIGGYRGTRLWSGSLAHVALYARPSIGSVLTTHYASGMTGNAGEDADTRIARFCEYVGLVDLIVQGSTFDPIASQGPGGTGAVARMREVESTESAKLFAARDQYLMTFQSRDLRYNPSPAGESFTIAYADLETKSVGLADDDQKLTNSLEASRPGGATQKVTAPASILAFGVYDPGALSILKTSDNSVLDAAYWRVSRYANPGPELREVPIEAYTMSNYLAILAADISSYFSVTSMPSQAPFSSVRVTVEGYTETIKERSHLIQFHTSTTNGDSVWVLDDTTYSVLDSTTRLAY</sequence>
<dbReference type="InterPro" id="IPR013320">
    <property type="entry name" value="ConA-like_dom_sf"/>
</dbReference>
<evidence type="ECO:0000313" key="2">
    <source>
        <dbReference type="EMBL" id="MDV7220619.1"/>
    </source>
</evidence>
<accession>A0ABU4FJ97</accession>
<dbReference type="Proteomes" id="UP001187346">
    <property type="component" value="Unassembled WGS sequence"/>
</dbReference>
<dbReference type="RefSeq" id="WP_317774137.1">
    <property type="nucleotide sequence ID" value="NZ_JAWMAJ010000137.1"/>
</dbReference>
<reference evidence="2 3" key="1">
    <citation type="submission" date="2023-10" db="EMBL/GenBank/DDBJ databases">
        <title>Characterization of rhizosphere-enriched actinobacteria from wheat plants lab-grown on chernevaya soil.</title>
        <authorList>
            <person name="Tikhonova E.N."/>
            <person name="Konopkin A."/>
            <person name="Kravchenko I.K."/>
        </authorList>
    </citation>
    <scope>NUCLEOTIDE SEQUENCE [LARGE SCALE GENOMIC DNA]</scope>
    <source>
        <strain evidence="2 3">RR29</strain>
    </source>
</reference>